<organism evidence="1 2">
    <name type="scientific">Alcaligenes xylosoxydans xylosoxydans</name>
    <name type="common">Achromobacter xylosoxidans</name>
    <dbReference type="NCBI Taxonomy" id="85698"/>
    <lineage>
        <taxon>Bacteria</taxon>
        <taxon>Pseudomonadati</taxon>
        <taxon>Pseudomonadota</taxon>
        <taxon>Betaproteobacteria</taxon>
        <taxon>Burkholderiales</taxon>
        <taxon>Alcaligenaceae</taxon>
        <taxon>Achromobacter</taxon>
    </lineage>
</organism>
<gene>
    <name evidence="1" type="ORF">AL504_10735</name>
</gene>
<dbReference type="Proteomes" id="UP000060602">
    <property type="component" value="Chromosome"/>
</dbReference>
<proteinExistence type="predicted"/>
<dbReference type="EMBL" id="CP014060">
    <property type="protein sequence ID" value="AMG36456.1"/>
    <property type="molecule type" value="Genomic_DNA"/>
</dbReference>
<evidence type="ECO:0000313" key="1">
    <source>
        <dbReference type="EMBL" id="AMG36456.1"/>
    </source>
</evidence>
<accession>A0A109XWL5</accession>
<evidence type="ECO:0000313" key="2">
    <source>
        <dbReference type="Proteomes" id="UP000060602"/>
    </source>
</evidence>
<protein>
    <submittedName>
        <fullName evidence="1">Uncharacterized protein</fullName>
    </submittedName>
</protein>
<reference evidence="2" key="1">
    <citation type="submission" date="2015-12" db="EMBL/GenBank/DDBJ databases">
        <title>FDA dAtabase for Regulatory Grade micrObial Sequences (FDA-ARGOS): Supporting development and validation of Infectious Disease Dx tests.</title>
        <authorList>
            <person name="Case J."/>
            <person name="Tallon L."/>
            <person name="Sadzewicz L."/>
            <person name="Sengamalay N."/>
            <person name="Ott S."/>
            <person name="Godinez A."/>
            <person name="Nagaraj S."/>
            <person name="Nadendla S."/>
            <person name="Sichtig H."/>
        </authorList>
    </citation>
    <scope>NUCLEOTIDE SEQUENCE [LARGE SCALE GENOMIC DNA]</scope>
    <source>
        <strain evidence="2">FDAARGOS_147</strain>
    </source>
</reference>
<dbReference type="AlphaFoldDB" id="A0A109XWL5"/>
<sequence length="90" mass="10534">MRNQYPLEYRNRGLAARVSEAAKLAAFDPGKLSPEARQSWERLGHGFKAWHDFDQRHPILRRLALLPFIGPLYRKARRRHVLRASGKLVF</sequence>
<name>A0A109XWL5_ALCXX</name>